<dbReference type="SUPFAM" id="SSF51735">
    <property type="entry name" value="NAD(P)-binding Rossmann-fold domains"/>
    <property type="match status" value="1"/>
</dbReference>
<dbReference type="PANTHER" id="PTHR24321">
    <property type="entry name" value="DEHYDROGENASES, SHORT CHAIN"/>
    <property type="match status" value="1"/>
</dbReference>
<dbReference type="Pfam" id="PF13561">
    <property type="entry name" value="adh_short_C2"/>
    <property type="match status" value="1"/>
</dbReference>
<dbReference type="NCBIfam" id="NF009467">
    <property type="entry name" value="PRK12826.1-3"/>
    <property type="match status" value="1"/>
</dbReference>
<dbReference type="PROSITE" id="PS00061">
    <property type="entry name" value="ADH_SHORT"/>
    <property type="match status" value="1"/>
</dbReference>
<accession>A0A1H8XXS3</accession>
<dbReference type="InterPro" id="IPR036291">
    <property type="entry name" value="NAD(P)-bd_dom_sf"/>
</dbReference>
<evidence type="ECO:0000256" key="3">
    <source>
        <dbReference type="ARBA" id="ARBA00023027"/>
    </source>
</evidence>
<gene>
    <name evidence="4" type="ORF">SAMN04489732_109276</name>
</gene>
<name>A0A1H8XXS3_9PSEU</name>
<dbReference type="Gene3D" id="3.40.50.720">
    <property type="entry name" value="NAD(P)-binding Rossmann-like Domain"/>
    <property type="match status" value="1"/>
</dbReference>
<dbReference type="PRINTS" id="PR00080">
    <property type="entry name" value="SDRFAMILY"/>
</dbReference>
<dbReference type="NCBIfam" id="TIGR03971">
    <property type="entry name" value="SDR_subfam_1"/>
    <property type="match status" value="1"/>
</dbReference>
<dbReference type="GO" id="GO:0016491">
    <property type="term" value="F:oxidoreductase activity"/>
    <property type="evidence" value="ECO:0007669"/>
    <property type="project" value="UniProtKB-KW"/>
</dbReference>
<evidence type="ECO:0000313" key="4">
    <source>
        <dbReference type="EMBL" id="SEP44669.1"/>
    </source>
</evidence>
<dbReference type="PANTHER" id="PTHR24321:SF8">
    <property type="entry name" value="ESTRADIOL 17-BETA-DEHYDROGENASE 8-RELATED"/>
    <property type="match status" value="1"/>
</dbReference>
<comment type="similarity">
    <text evidence="1">Belongs to the short-chain dehydrogenases/reductases (SDR) family.</text>
</comment>
<dbReference type="FunFam" id="3.40.50.720:FF:000084">
    <property type="entry name" value="Short-chain dehydrogenase reductase"/>
    <property type="match status" value="1"/>
</dbReference>
<dbReference type="STRING" id="394193.SAMN04489732_109276"/>
<keyword evidence="5" id="KW-1185">Reference proteome</keyword>
<protein>
    <submittedName>
        <fullName evidence="4">SDR family mycofactocin-dependent oxidoreductase</fullName>
    </submittedName>
</protein>
<evidence type="ECO:0000256" key="2">
    <source>
        <dbReference type="ARBA" id="ARBA00023002"/>
    </source>
</evidence>
<dbReference type="Proteomes" id="UP000198582">
    <property type="component" value="Unassembled WGS sequence"/>
</dbReference>
<organism evidence="4 5">
    <name type="scientific">Amycolatopsis saalfeldensis</name>
    <dbReference type="NCBI Taxonomy" id="394193"/>
    <lineage>
        <taxon>Bacteria</taxon>
        <taxon>Bacillati</taxon>
        <taxon>Actinomycetota</taxon>
        <taxon>Actinomycetes</taxon>
        <taxon>Pseudonocardiales</taxon>
        <taxon>Pseudonocardiaceae</taxon>
        <taxon>Amycolatopsis</taxon>
    </lineage>
</organism>
<reference evidence="4 5" key="1">
    <citation type="submission" date="2016-10" db="EMBL/GenBank/DDBJ databases">
        <authorList>
            <person name="de Groot N.N."/>
        </authorList>
    </citation>
    <scope>NUCLEOTIDE SEQUENCE [LARGE SCALE GENOMIC DNA]</scope>
    <source>
        <strain evidence="4 5">DSM 44993</strain>
    </source>
</reference>
<sequence>MGRLEGKVAFITGAARGQGRAHAVRFAQEGAKIIGVDVCDSLPTVPYPMPAKDDLDETARLVEAAGGEILTVVADVRDQPALDKAAADGVAAFGGIDTLVANAGILSSEGPAWEITDRAWQELIDVNLTGVWRTVKAVVPRMLETGRGGSLVLTSSYTGLKGEPQIAHYAAAKHGVMGLTRSLAHELGPHDIRVNSVNPGNTETGMVVNDFSFGLLRPDLENPQRADAAATLRQLTLLNVDFIQPEDIANAALWLASDEARYVTGIAVPVDAGWYAKST</sequence>
<evidence type="ECO:0000256" key="1">
    <source>
        <dbReference type="ARBA" id="ARBA00006484"/>
    </source>
</evidence>
<dbReference type="PRINTS" id="PR00081">
    <property type="entry name" value="GDHRDH"/>
</dbReference>
<dbReference type="InterPro" id="IPR020904">
    <property type="entry name" value="Sc_DH/Rdtase_CS"/>
</dbReference>
<dbReference type="OrthoDB" id="3206777at2"/>
<dbReference type="RefSeq" id="WP_091619078.1">
    <property type="nucleotide sequence ID" value="NZ_FOEF01000009.1"/>
</dbReference>
<keyword evidence="2" id="KW-0560">Oxidoreductase</keyword>
<evidence type="ECO:0000313" key="5">
    <source>
        <dbReference type="Proteomes" id="UP000198582"/>
    </source>
</evidence>
<keyword evidence="3" id="KW-0520">NAD</keyword>
<dbReference type="InterPro" id="IPR002347">
    <property type="entry name" value="SDR_fam"/>
</dbReference>
<proteinExistence type="inferred from homology"/>
<dbReference type="AlphaFoldDB" id="A0A1H8XXS3"/>
<dbReference type="EMBL" id="FOEF01000009">
    <property type="protein sequence ID" value="SEP44669.1"/>
    <property type="molecule type" value="Genomic_DNA"/>
</dbReference>
<dbReference type="CDD" id="cd05233">
    <property type="entry name" value="SDR_c"/>
    <property type="match status" value="1"/>
</dbReference>
<dbReference type="InterPro" id="IPR023985">
    <property type="entry name" value="SDR_subfam_1"/>
</dbReference>